<dbReference type="InterPro" id="IPR027417">
    <property type="entry name" value="P-loop_NTPase"/>
</dbReference>
<dbReference type="PANTHER" id="PTHR19211">
    <property type="entry name" value="ATP-BINDING TRANSPORT PROTEIN-RELATED"/>
    <property type="match status" value="1"/>
</dbReference>
<evidence type="ECO:0000259" key="7">
    <source>
        <dbReference type="PROSITE" id="PS50893"/>
    </source>
</evidence>
<dbReference type="PROSITE" id="PS00211">
    <property type="entry name" value="ABC_TRANSPORTER_1"/>
    <property type="match status" value="1"/>
</dbReference>
<dbReference type="InterPro" id="IPR050611">
    <property type="entry name" value="ABCF"/>
</dbReference>
<dbReference type="InterPro" id="IPR003593">
    <property type="entry name" value="AAA+_ATPase"/>
</dbReference>
<dbReference type="Proteomes" id="UP000001307">
    <property type="component" value="Unassembled WGS sequence"/>
</dbReference>
<organism evidence="8">
    <name type="scientific">Oikopleura dioica</name>
    <name type="common">Tunicate</name>
    <dbReference type="NCBI Taxonomy" id="34765"/>
    <lineage>
        <taxon>Eukaryota</taxon>
        <taxon>Metazoa</taxon>
        <taxon>Chordata</taxon>
        <taxon>Tunicata</taxon>
        <taxon>Appendicularia</taxon>
        <taxon>Copelata</taxon>
        <taxon>Oikopleuridae</taxon>
        <taxon>Oikopleura</taxon>
    </lineage>
</organism>
<evidence type="ECO:0000256" key="4">
    <source>
        <dbReference type="ARBA" id="ARBA00022840"/>
    </source>
</evidence>
<feature type="region of interest" description="Disordered" evidence="6">
    <location>
        <begin position="633"/>
        <end position="679"/>
    </location>
</feature>
<feature type="compositionally biased region" description="Low complexity" evidence="6">
    <location>
        <begin position="638"/>
        <end position="649"/>
    </location>
</feature>
<feature type="region of interest" description="Disordered" evidence="6">
    <location>
        <begin position="1"/>
        <end position="33"/>
    </location>
</feature>
<evidence type="ECO:0000256" key="6">
    <source>
        <dbReference type="SAM" id="MobiDB-lite"/>
    </source>
</evidence>
<keyword evidence="4" id="KW-0067">ATP-binding</keyword>
<feature type="coiled-coil region" evidence="5">
    <location>
        <begin position="150"/>
        <end position="197"/>
    </location>
</feature>
<dbReference type="InterPro" id="IPR032781">
    <property type="entry name" value="ABC_tran_Xtn"/>
</dbReference>
<dbReference type="AlphaFoldDB" id="E4WZF8"/>
<dbReference type="PROSITE" id="PS50893">
    <property type="entry name" value="ABC_TRANSPORTER_2"/>
    <property type="match status" value="2"/>
</dbReference>
<dbReference type="InterPro" id="IPR017871">
    <property type="entry name" value="ABC_transporter-like_CS"/>
</dbReference>
<name>E4WZF8_OIKDI</name>
<dbReference type="PANTHER" id="PTHR19211:SF15">
    <property type="entry name" value="ATP-BINDING CASSETTE SUB-FAMILY F MEMBER 2"/>
    <property type="match status" value="1"/>
</dbReference>
<keyword evidence="3" id="KW-0547">Nucleotide-binding</keyword>
<dbReference type="CDD" id="cd03221">
    <property type="entry name" value="ABCF_EF-3"/>
    <property type="match status" value="2"/>
</dbReference>
<keyword evidence="5" id="KW-0175">Coiled coil</keyword>
<dbReference type="FunCoup" id="E4WZF8">
    <property type="interactions" value="420"/>
</dbReference>
<keyword evidence="2" id="KW-0677">Repeat</keyword>
<accession>E4WZF8</accession>
<keyword evidence="9" id="KW-1185">Reference proteome</keyword>
<proteinExistence type="inferred from homology"/>
<dbReference type="GO" id="GO:0005524">
    <property type="term" value="F:ATP binding"/>
    <property type="evidence" value="ECO:0007669"/>
    <property type="project" value="UniProtKB-KW"/>
</dbReference>
<dbReference type="SUPFAM" id="SSF52540">
    <property type="entry name" value="P-loop containing nucleoside triphosphate hydrolases"/>
    <property type="match status" value="2"/>
</dbReference>
<dbReference type="Gene3D" id="3.40.50.300">
    <property type="entry name" value="P-loop containing nucleotide triphosphate hydrolases"/>
    <property type="match status" value="2"/>
</dbReference>
<dbReference type="EMBL" id="FN653019">
    <property type="protein sequence ID" value="CBY22554.1"/>
    <property type="molecule type" value="Genomic_DNA"/>
</dbReference>
<dbReference type="FunFam" id="3.40.50.300:FF:000104">
    <property type="entry name" value="ATP-binding cassette sub-family F member 3"/>
    <property type="match status" value="1"/>
</dbReference>
<feature type="domain" description="ABC transporter" evidence="7">
    <location>
        <begin position="74"/>
        <end position="313"/>
    </location>
</feature>
<sequence>MPSAAAKKKADRKKALDKERMAKKLGKKEGEEEQVEAVAVEKVCPVGKITENVKELNARSTAGVLSSPALGADIHIHNFTMSFHGNVLCQDTNFELNYGNRYGLLGANGCGKTTLLKALAEQDIPLQKHIDIFYLSREMEASDKTPIECVQEVDEERTRLEEEVEWMMTEDPENPRLNQIYERLDELDVDKAEAKAARILTGLGFTAIMQKKKLSDFSGGWRMRVSLARALFLKPYLMLLDEPTNHLDLNACVWLEQELKTYKSILVLISHSQDFLNNVCTNIIYMQQSRIMQFSGNYDTFEQTLNEQQENQMKKYSKEQVDIAKMKEYVARFGHGSRKLAKQGKSKEKLLNKRLAEGLTEAVYREKTVSFKFPEVSSLPSPVMMVQGVSFRYNESTPWIYDNLEFGMDLDTRVALVGPNGAGKSTLLKLISGELMPTDGMIRRHSHLKIARYHQHLADQLDLEATPLEYMMAQMKDIENTRKIVGRYGITGKQQTTPIGCLSDGQRCRVALAWLSYQKGHFLLLDEPTNHLDIETIDALADAIKGFNGGMVLVSHDFRLINQVADEIWECRDGDIHKWTGDIIGYKHHLVANMGNESVNMAQSADNRVRARKAAAPAPKPVAVAAPKPTTSIKIGFAPPAKTAAPAATNGKSNGGYVPPHQRKQQVKAEESEDWFGDE</sequence>
<dbReference type="InterPro" id="IPR003439">
    <property type="entry name" value="ABC_transporter-like_ATP-bd"/>
</dbReference>
<dbReference type="FunFam" id="3.40.50.300:FF:000011">
    <property type="entry name" value="Putative ABC transporter ATP-binding component"/>
    <property type="match status" value="1"/>
</dbReference>
<dbReference type="InParanoid" id="E4WZF8"/>
<feature type="compositionally biased region" description="Basic and acidic residues" evidence="6">
    <location>
        <begin position="13"/>
        <end position="30"/>
    </location>
</feature>
<evidence type="ECO:0000256" key="5">
    <source>
        <dbReference type="SAM" id="Coils"/>
    </source>
</evidence>
<protein>
    <recommendedName>
        <fullName evidence="7">ABC transporter domain-containing protein</fullName>
    </recommendedName>
</protein>
<reference evidence="8" key="1">
    <citation type="journal article" date="2010" name="Science">
        <title>Plasticity of animal genome architecture unmasked by rapid evolution of a pelagic tunicate.</title>
        <authorList>
            <person name="Denoeud F."/>
            <person name="Henriet S."/>
            <person name="Mungpakdee S."/>
            <person name="Aury J.M."/>
            <person name="Da Silva C."/>
            <person name="Brinkmann H."/>
            <person name="Mikhaleva J."/>
            <person name="Olsen L.C."/>
            <person name="Jubin C."/>
            <person name="Canestro C."/>
            <person name="Bouquet J.M."/>
            <person name="Danks G."/>
            <person name="Poulain J."/>
            <person name="Campsteijn C."/>
            <person name="Adamski M."/>
            <person name="Cross I."/>
            <person name="Yadetie F."/>
            <person name="Muffato M."/>
            <person name="Louis A."/>
            <person name="Butcher S."/>
            <person name="Tsagkogeorga G."/>
            <person name="Konrad A."/>
            <person name="Singh S."/>
            <person name="Jensen M.F."/>
            <person name="Cong E.H."/>
            <person name="Eikeseth-Otteraa H."/>
            <person name="Noel B."/>
            <person name="Anthouard V."/>
            <person name="Porcel B.M."/>
            <person name="Kachouri-Lafond R."/>
            <person name="Nishino A."/>
            <person name="Ugolini M."/>
            <person name="Chourrout P."/>
            <person name="Nishida H."/>
            <person name="Aasland R."/>
            <person name="Huzurbazar S."/>
            <person name="Westhof E."/>
            <person name="Delsuc F."/>
            <person name="Lehrach H."/>
            <person name="Reinhardt R."/>
            <person name="Weissenbach J."/>
            <person name="Roy S.W."/>
            <person name="Artiguenave F."/>
            <person name="Postlethwait J.H."/>
            <person name="Manak J.R."/>
            <person name="Thompson E.M."/>
            <person name="Jaillon O."/>
            <person name="Du Pasquier L."/>
            <person name="Boudinot P."/>
            <person name="Liberles D.A."/>
            <person name="Volff J.N."/>
            <person name="Philippe H."/>
            <person name="Lenhard B."/>
            <person name="Roest Crollius H."/>
            <person name="Wincker P."/>
            <person name="Chourrout D."/>
        </authorList>
    </citation>
    <scope>NUCLEOTIDE SEQUENCE [LARGE SCALE GENOMIC DNA]</scope>
</reference>
<dbReference type="Pfam" id="PF12848">
    <property type="entry name" value="ABC_tran_Xtn"/>
    <property type="match status" value="1"/>
</dbReference>
<gene>
    <name evidence="8" type="ORF">GSOID_T00013315001</name>
</gene>
<dbReference type="SMART" id="SM00382">
    <property type="entry name" value="AAA"/>
    <property type="match status" value="2"/>
</dbReference>
<evidence type="ECO:0000313" key="8">
    <source>
        <dbReference type="EMBL" id="CBY22554.1"/>
    </source>
</evidence>
<feature type="compositionally biased region" description="Basic residues" evidence="6">
    <location>
        <begin position="1"/>
        <end position="12"/>
    </location>
</feature>
<evidence type="ECO:0000256" key="2">
    <source>
        <dbReference type="ARBA" id="ARBA00022737"/>
    </source>
</evidence>
<comment type="similarity">
    <text evidence="1">Belongs to the ABC transporter superfamily. ABCF family. EF3 subfamily.</text>
</comment>
<dbReference type="OrthoDB" id="2110130at2759"/>
<evidence type="ECO:0000256" key="3">
    <source>
        <dbReference type="ARBA" id="ARBA00022741"/>
    </source>
</evidence>
<evidence type="ECO:0000256" key="1">
    <source>
        <dbReference type="ARBA" id="ARBA00011054"/>
    </source>
</evidence>
<evidence type="ECO:0000313" key="9">
    <source>
        <dbReference type="Proteomes" id="UP000001307"/>
    </source>
</evidence>
<feature type="domain" description="ABC transporter" evidence="7">
    <location>
        <begin position="384"/>
        <end position="598"/>
    </location>
</feature>
<dbReference type="GO" id="GO:0016887">
    <property type="term" value="F:ATP hydrolysis activity"/>
    <property type="evidence" value="ECO:0007669"/>
    <property type="project" value="InterPro"/>
</dbReference>
<dbReference type="Pfam" id="PF00005">
    <property type="entry name" value="ABC_tran"/>
    <property type="match status" value="2"/>
</dbReference>